<sequence length="40" mass="4662">MHYRTYECADCLVSVSRTGDTERLPTCLRCRIQMRPVDAD</sequence>
<dbReference type="Proteomes" id="UP000199126">
    <property type="component" value="Unassembled WGS sequence"/>
</dbReference>
<evidence type="ECO:0000313" key="2">
    <source>
        <dbReference type="Proteomes" id="UP000199126"/>
    </source>
</evidence>
<organism evidence="1 2">
    <name type="scientific">Halogranum amylolyticum</name>
    <dbReference type="NCBI Taxonomy" id="660520"/>
    <lineage>
        <taxon>Archaea</taxon>
        <taxon>Methanobacteriati</taxon>
        <taxon>Methanobacteriota</taxon>
        <taxon>Stenosarchaea group</taxon>
        <taxon>Halobacteria</taxon>
        <taxon>Halobacteriales</taxon>
        <taxon>Haloferacaceae</taxon>
    </lineage>
</organism>
<name>A0A1H8N8I0_9EURY</name>
<evidence type="ECO:0000313" key="1">
    <source>
        <dbReference type="EMBL" id="SEO25769.1"/>
    </source>
</evidence>
<protein>
    <submittedName>
        <fullName evidence="1">Uncharacterized protein</fullName>
    </submittedName>
</protein>
<keyword evidence="2" id="KW-1185">Reference proteome</keyword>
<gene>
    <name evidence="1" type="ORF">SAMN04487948_101377</name>
</gene>
<dbReference type="EMBL" id="FODV01000001">
    <property type="protein sequence ID" value="SEO25769.1"/>
    <property type="molecule type" value="Genomic_DNA"/>
</dbReference>
<accession>A0A1H8N8I0</accession>
<reference evidence="2" key="1">
    <citation type="submission" date="2016-10" db="EMBL/GenBank/DDBJ databases">
        <authorList>
            <person name="Varghese N."/>
            <person name="Submissions S."/>
        </authorList>
    </citation>
    <scope>NUCLEOTIDE SEQUENCE [LARGE SCALE GENOMIC DNA]</scope>
    <source>
        <strain evidence="2">CGMCC 1.10121</strain>
    </source>
</reference>
<dbReference type="RefSeq" id="WP_280141149.1">
    <property type="nucleotide sequence ID" value="NZ_FODV01000001.1"/>
</dbReference>
<dbReference type="AlphaFoldDB" id="A0A1H8N8I0"/>
<proteinExistence type="predicted"/>